<accession>A0A2X0SMK6</accession>
<reference evidence="1" key="1">
    <citation type="submission" date="2018-05" db="EMBL/GenBank/DDBJ databases">
        <authorList>
            <person name="Lanie J.A."/>
            <person name="Ng W.-L."/>
            <person name="Kazmierczak K.M."/>
            <person name="Andrzejewski T.M."/>
            <person name="Davidsen T.M."/>
            <person name="Wayne K.J."/>
            <person name="Tettelin H."/>
            <person name="Glass J.I."/>
            <person name="Rusch D."/>
            <person name="Podicherti R."/>
            <person name="Tsui H.-C.T."/>
            <person name="Winkler M.E."/>
        </authorList>
    </citation>
    <scope>NUCLEOTIDE SEQUENCE</scope>
    <source>
        <strain evidence="1">KNB</strain>
    </source>
</reference>
<proteinExistence type="predicted"/>
<dbReference type="EMBL" id="LS423452">
    <property type="protein sequence ID" value="SPS06135.1"/>
    <property type="molecule type" value="Genomic_DNA"/>
</dbReference>
<protein>
    <submittedName>
        <fullName evidence="1">Uncharacterized protein</fullName>
    </submittedName>
</protein>
<dbReference type="AlphaFoldDB" id="A0A2X0SMK6"/>
<gene>
    <name evidence="1" type="ORF">NITFAB_1725</name>
</gene>
<sequence length="58" mass="6661">MWNFFNHLQKTLTVTNCQLKDIRHLIASAYCKTGTHRDSEIYALNLHATNVQASRTLA</sequence>
<organism evidence="1">
    <name type="scientific">Candidatus Nitrotoga fabula</name>
    <dbReference type="NCBI Taxonomy" id="2182327"/>
    <lineage>
        <taxon>Bacteria</taxon>
        <taxon>Pseudomonadati</taxon>
        <taxon>Pseudomonadota</taxon>
        <taxon>Betaproteobacteria</taxon>
        <taxon>Nitrosomonadales</taxon>
        <taxon>Gallionellaceae</taxon>
        <taxon>Candidatus Nitrotoga</taxon>
    </lineage>
</organism>
<name>A0A2X0SMK6_9PROT</name>
<evidence type="ECO:0000313" key="1">
    <source>
        <dbReference type="EMBL" id="SPS06135.1"/>
    </source>
</evidence>